<keyword evidence="3" id="KW-0472">Membrane</keyword>
<evidence type="ECO:0000313" key="7">
    <source>
        <dbReference type="Proteomes" id="UP001408356"/>
    </source>
</evidence>
<accession>A0ABR2VF13</accession>
<keyword evidence="3" id="KW-0812">Transmembrane</keyword>
<dbReference type="InterPro" id="IPR001461">
    <property type="entry name" value="Aspartic_peptidase_A1"/>
</dbReference>
<feature type="region of interest" description="Disordered" evidence="2">
    <location>
        <begin position="442"/>
        <end position="472"/>
    </location>
</feature>
<evidence type="ECO:0000256" key="3">
    <source>
        <dbReference type="SAM" id="Phobius"/>
    </source>
</evidence>
<dbReference type="InterPro" id="IPR033121">
    <property type="entry name" value="PEPTIDASE_A1"/>
</dbReference>
<organism evidence="6 7">
    <name type="scientific">Seiridium unicorne</name>
    <dbReference type="NCBI Taxonomy" id="138068"/>
    <lineage>
        <taxon>Eukaryota</taxon>
        <taxon>Fungi</taxon>
        <taxon>Dikarya</taxon>
        <taxon>Ascomycota</taxon>
        <taxon>Pezizomycotina</taxon>
        <taxon>Sordariomycetes</taxon>
        <taxon>Xylariomycetidae</taxon>
        <taxon>Amphisphaeriales</taxon>
        <taxon>Sporocadaceae</taxon>
        <taxon>Seiridium</taxon>
    </lineage>
</organism>
<dbReference type="PANTHER" id="PTHR47966">
    <property type="entry name" value="BETA-SITE APP-CLEAVING ENZYME, ISOFORM A-RELATED"/>
    <property type="match status" value="1"/>
</dbReference>
<evidence type="ECO:0000259" key="5">
    <source>
        <dbReference type="PROSITE" id="PS51767"/>
    </source>
</evidence>
<dbReference type="InterPro" id="IPR021109">
    <property type="entry name" value="Peptidase_aspartic_dom_sf"/>
</dbReference>
<evidence type="ECO:0000256" key="4">
    <source>
        <dbReference type="SAM" id="SignalP"/>
    </source>
</evidence>
<comment type="similarity">
    <text evidence="1">Belongs to the peptidase A1 family.</text>
</comment>
<name>A0ABR2VF13_9PEZI</name>
<evidence type="ECO:0000313" key="6">
    <source>
        <dbReference type="EMBL" id="KAK9425401.1"/>
    </source>
</evidence>
<feature type="domain" description="Peptidase A1" evidence="5">
    <location>
        <begin position="55"/>
        <end position="412"/>
    </location>
</feature>
<dbReference type="Pfam" id="PF00026">
    <property type="entry name" value="Asp"/>
    <property type="match status" value="1"/>
</dbReference>
<dbReference type="PANTHER" id="PTHR47966:SF73">
    <property type="entry name" value="PEPTIDASE A1 DOMAIN-CONTAINING PROTEIN"/>
    <property type="match status" value="1"/>
</dbReference>
<evidence type="ECO:0000256" key="1">
    <source>
        <dbReference type="ARBA" id="ARBA00007447"/>
    </source>
</evidence>
<dbReference type="Gene3D" id="2.40.70.10">
    <property type="entry name" value="Acid Proteases"/>
    <property type="match status" value="2"/>
</dbReference>
<feature type="region of interest" description="Disordered" evidence="2">
    <location>
        <begin position="529"/>
        <end position="552"/>
    </location>
</feature>
<dbReference type="PRINTS" id="PR00792">
    <property type="entry name" value="PEPSIN"/>
</dbReference>
<feature type="chain" id="PRO_5046223916" evidence="4">
    <location>
        <begin position="23"/>
        <end position="552"/>
    </location>
</feature>
<feature type="signal peptide" evidence="4">
    <location>
        <begin position="1"/>
        <end position="22"/>
    </location>
</feature>
<keyword evidence="4" id="KW-0732">Signal</keyword>
<sequence length="552" mass="59539">MKTSILYAIAAALLCLPSDVIAQIRLPFARQSTGSQSATQRRSFPIDFFSAKATYIVNATVGTPPQNLSFALTLSADESWVPDTEYCNPDYTSLRSGGCVYGSYNHNESSTFVRPGTGSFSASYLDGNYAYGDRIRETMGFGDGSSVSNLTMGLAQQAYQWMGVMALGFNDTYSEVPNLPDRMLAEGLINSTAYSLWINDEDAASGNLLFGAVDKAAFDGTLKRFSTDRQHYSSGYSYSYSTTFDVYIQGLNASKTADASLTPLIQNTTALPMVTIDPTFSVSVLPEDIATAIWALAGATYDESWDNAIIPCSYRENVTARLALQLDSVGFDGGPILNVPVADLILSEDVWIHEDYDYDYDTSTNWCMFGVQTTNGTSYTYSAFEDNWALGGGMLKRQYMVFDLANEEVAMAPVKFTSAQPNVEDVVPFSVYGAKIPESTGDDSKCYADDDCSSSSSPSRGGSSDSSDDSDSLSRDIIGMIAGFSVLGAVMLGFAIWGIVQCCRDNSKYGPNAVMAEKGALKPEVASVEANPTTQQVAQSHAPPPLPARHET</sequence>
<keyword evidence="3" id="KW-1133">Transmembrane helix</keyword>
<comment type="caution">
    <text evidence="6">The sequence shown here is derived from an EMBL/GenBank/DDBJ whole genome shotgun (WGS) entry which is preliminary data.</text>
</comment>
<proteinExistence type="inferred from homology"/>
<dbReference type="EMBL" id="JARVKF010000018">
    <property type="protein sequence ID" value="KAK9425401.1"/>
    <property type="molecule type" value="Genomic_DNA"/>
</dbReference>
<feature type="transmembrane region" description="Helical" evidence="3">
    <location>
        <begin position="477"/>
        <end position="500"/>
    </location>
</feature>
<evidence type="ECO:0000256" key="2">
    <source>
        <dbReference type="SAM" id="MobiDB-lite"/>
    </source>
</evidence>
<keyword evidence="7" id="KW-1185">Reference proteome</keyword>
<reference evidence="6 7" key="1">
    <citation type="journal article" date="2024" name="J. Plant Pathol.">
        <title>Sequence and assembly of the genome of Seiridium unicorne, isolate CBS 538.82, causal agent of cypress canker disease.</title>
        <authorList>
            <person name="Scali E."/>
            <person name="Rocca G.D."/>
            <person name="Danti R."/>
            <person name="Garbelotto M."/>
            <person name="Barberini S."/>
            <person name="Baroncelli R."/>
            <person name="Emiliani G."/>
        </authorList>
    </citation>
    <scope>NUCLEOTIDE SEQUENCE [LARGE SCALE GENOMIC DNA]</scope>
    <source>
        <strain evidence="6 7">BM-138-508</strain>
    </source>
</reference>
<gene>
    <name evidence="6" type="ORF">SUNI508_13075</name>
</gene>
<protein>
    <submittedName>
        <fullName evidence="6">Aspartic peptidase domain-containing protein</fullName>
    </submittedName>
</protein>
<dbReference type="SUPFAM" id="SSF50630">
    <property type="entry name" value="Acid proteases"/>
    <property type="match status" value="1"/>
</dbReference>
<feature type="compositionally biased region" description="Low complexity" evidence="2">
    <location>
        <begin position="453"/>
        <end position="465"/>
    </location>
</feature>
<feature type="compositionally biased region" description="Pro residues" evidence="2">
    <location>
        <begin position="542"/>
        <end position="552"/>
    </location>
</feature>
<feature type="compositionally biased region" description="Polar residues" evidence="2">
    <location>
        <begin position="530"/>
        <end position="539"/>
    </location>
</feature>
<dbReference type="PROSITE" id="PS51767">
    <property type="entry name" value="PEPTIDASE_A1"/>
    <property type="match status" value="1"/>
</dbReference>
<dbReference type="Proteomes" id="UP001408356">
    <property type="component" value="Unassembled WGS sequence"/>
</dbReference>